<evidence type="ECO:0000313" key="9">
    <source>
        <dbReference type="EMBL" id="QJT10820.1"/>
    </source>
</evidence>
<keyword evidence="1 3" id="KW-0807">Transducer</keyword>
<evidence type="ECO:0000256" key="6">
    <source>
        <dbReference type="SAM" id="Phobius"/>
    </source>
</evidence>
<dbReference type="SMART" id="SM00304">
    <property type="entry name" value="HAMP"/>
    <property type="match status" value="1"/>
</dbReference>
<feature type="region of interest" description="Disordered" evidence="5">
    <location>
        <begin position="412"/>
        <end position="442"/>
    </location>
</feature>
<evidence type="ECO:0000256" key="1">
    <source>
        <dbReference type="ARBA" id="ARBA00023224"/>
    </source>
</evidence>
<dbReference type="EMBL" id="CP039543">
    <property type="protein sequence ID" value="QJT10820.1"/>
    <property type="molecule type" value="Genomic_DNA"/>
</dbReference>
<evidence type="ECO:0000256" key="2">
    <source>
        <dbReference type="ARBA" id="ARBA00029447"/>
    </source>
</evidence>
<keyword evidence="4" id="KW-0175">Coiled coil</keyword>
<keyword evidence="10" id="KW-1185">Reference proteome</keyword>
<evidence type="ECO:0000256" key="5">
    <source>
        <dbReference type="SAM" id="MobiDB-lite"/>
    </source>
</evidence>
<accession>A0ABX6NMG9</accession>
<dbReference type="Proteomes" id="UP000503251">
    <property type="component" value="Chromosome"/>
</dbReference>
<dbReference type="SUPFAM" id="SSF58104">
    <property type="entry name" value="Methyl-accepting chemotaxis protein (MCP) signaling domain"/>
    <property type="match status" value="1"/>
</dbReference>
<dbReference type="PANTHER" id="PTHR32089:SF112">
    <property type="entry name" value="LYSOZYME-LIKE PROTEIN-RELATED"/>
    <property type="match status" value="1"/>
</dbReference>
<sequence length="732" mass="79227">MCDIEHEEGDIVISSIKTKLVFLIAIISMVFIAGFAMLFRNASEMSEEYKAEVMQKVEQRIGIEREKISSYMELMEDKAKDMALAGESFYNIAKASGNTNLDDVNAFVTTFVQEFKNAIGAGLWYDPHVYLPDQKYLGLYAYWDNGKVVFTTEYNTEEYDYPNQEWYTSAIPKSWPRDKPLPQRIHWSEPYFDAAGSMALMVTVSSVMYGADGTIIGMSTADLSMENLSAQVQAIKPTPSSMAFAVETGSGSLTAHSTDQDMVLKPVTELPFGRDLPTPDKLGAGEMVEIEQTIDGRDQIVFYTITNTGMGLGVVVPKDELFAKQQGLADFNTTIAVIVGAAVLGLIILAYFLLNRWVVAPIKSLVDYSRQVACGKLDASCSHKLEAEMAQLHEAMVGMVGSLEEMMGEANTRTEEARRLSDEAAAARDTAEEATRQAQRARQDGLLEAADKLDQVVHVVSSASTELAHQIDESRNGANAQSTRISETATAMEQMSSSIVEIARNAEQSAVTSDATRSSADDGSNQVQSVKSNVDEIASTFQSLYESVSDLNVKAEGIGAIAQTIEDIADQTNLLALNAAIEAARAGDAGRGFAVVADEVRKLAEKTMTATKEVGGSISGIQNGVEHTLGSMDSAKQIIEKSSGEADEAGRLLHEIVRNAMTSSDQIRAIATSSEEQASVTEEIGRSIDDVNAISAKTADAMSEAAQAVSELNEQALALKKLIDELRNEGRV</sequence>
<dbReference type="InterPro" id="IPR003660">
    <property type="entry name" value="HAMP_dom"/>
</dbReference>
<dbReference type="Gene3D" id="3.30.450.20">
    <property type="entry name" value="PAS domain"/>
    <property type="match status" value="1"/>
</dbReference>
<keyword evidence="6" id="KW-0472">Membrane</keyword>
<feature type="domain" description="Methyl-accepting transducer" evidence="7">
    <location>
        <begin position="456"/>
        <end position="692"/>
    </location>
</feature>
<evidence type="ECO:0000259" key="8">
    <source>
        <dbReference type="PROSITE" id="PS50885"/>
    </source>
</evidence>
<feature type="compositionally biased region" description="Polar residues" evidence="5">
    <location>
        <begin position="476"/>
        <end position="493"/>
    </location>
</feature>
<evidence type="ECO:0000256" key="4">
    <source>
        <dbReference type="SAM" id="Coils"/>
    </source>
</evidence>
<feature type="region of interest" description="Disordered" evidence="5">
    <location>
        <begin position="510"/>
        <end position="530"/>
    </location>
</feature>
<dbReference type="SMART" id="SM00283">
    <property type="entry name" value="MA"/>
    <property type="match status" value="1"/>
</dbReference>
<dbReference type="PROSITE" id="PS50885">
    <property type="entry name" value="HAMP"/>
    <property type="match status" value="1"/>
</dbReference>
<dbReference type="CDD" id="cd11386">
    <property type="entry name" value="MCP_signal"/>
    <property type="match status" value="1"/>
</dbReference>
<evidence type="ECO:0000256" key="3">
    <source>
        <dbReference type="PROSITE-ProRule" id="PRU00284"/>
    </source>
</evidence>
<dbReference type="InterPro" id="IPR004089">
    <property type="entry name" value="MCPsignal_dom"/>
</dbReference>
<feature type="transmembrane region" description="Helical" evidence="6">
    <location>
        <begin position="20"/>
        <end position="39"/>
    </location>
</feature>
<feature type="coiled-coil region" evidence="4">
    <location>
        <begin position="702"/>
        <end position="729"/>
    </location>
</feature>
<comment type="similarity">
    <text evidence="2">Belongs to the methyl-accepting chemotaxis (MCP) protein family.</text>
</comment>
<gene>
    <name evidence="9" type="ORF">E8L03_18705</name>
</gene>
<dbReference type="Pfam" id="PF00015">
    <property type="entry name" value="MCPsignal"/>
    <property type="match status" value="1"/>
</dbReference>
<evidence type="ECO:0000259" key="7">
    <source>
        <dbReference type="PROSITE" id="PS50111"/>
    </source>
</evidence>
<dbReference type="Pfam" id="PF22673">
    <property type="entry name" value="MCP-like_PDC_1"/>
    <property type="match status" value="1"/>
</dbReference>
<keyword evidence="6" id="KW-1133">Transmembrane helix</keyword>
<proteinExistence type="inferred from homology"/>
<organism evidence="9 10">
    <name type="scientific">Oceanidesulfovibrio marinus</name>
    <dbReference type="NCBI Taxonomy" id="370038"/>
    <lineage>
        <taxon>Bacteria</taxon>
        <taxon>Pseudomonadati</taxon>
        <taxon>Thermodesulfobacteriota</taxon>
        <taxon>Desulfovibrionia</taxon>
        <taxon>Desulfovibrionales</taxon>
        <taxon>Desulfovibrionaceae</taxon>
        <taxon>Oceanidesulfovibrio</taxon>
    </lineage>
</organism>
<dbReference type="Gene3D" id="1.10.287.950">
    <property type="entry name" value="Methyl-accepting chemotaxis protein"/>
    <property type="match status" value="1"/>
</dbReference>
<dbReference type="PANTHER" id="PTHR32089">
    <property type="entry name" value="METHYL-ACCEPTING CHEMOTAXIS PROTEIN MCPB"/>
    <property type="match status" value="1"/>
</dbReference>
<dbReference type="CDD" id="cd12913">
    <property type="entry name" value="PDC1_MCP_like"/>
    <property type="match status" value="1"/>
</dbReference>
<feature type="transmembrane region" description="Helical" evidence="6">
    <location>
        <begin position="334"/>
        <end position="354"/>
    </location>
</feature>
<feature type="region of interest" description="Disordered" evidence="5">
    <location>
        <begin position="468"/>
        <end position="493"/>
    </location>
</feature>
<reference evidence="9 10" key="1">
    <citation type="submission" date="2019-04" db="EMBL/GenBank/DDBJ databases">
        <title>Isolation and culture of sulfate reducing bacteria from the cold seep of the South China Sea.</title>
        <authorList>
            <person name="Sun C."/>
            <person name="Liu R."/>
        </authorList>
    </citation>
    <scope>NUCLEOTIDE SEQUENCE [LARGE SCALE GENOMIC DNA]</scope>
    <source>
        <strain evidence="9 10">CS1</strain>
    </source>
</reference>
<evidence type="ECO:0000313" key="10">
    <source>
        <dbReference type="Proteomes" id="UP000503251"/>
    </source>
</evidence>
<dbReference type="PROSITE" id="PS50111">
    <property type="entry name" value="CHEMOTAXIS_TRANSDUC_2"/>
    <property type="match status" value="1"/>
</dbReference>
<protein>
    <submittedName>
        <fullName evidence="9">HAMP domain-containing protein</fullName>
    </submittedName>
</protein>
<keyword evidence="6" id="KW-0812">Transmembrane</keyword>
<feature type="domain" description="HAMP" evidence="8">
    <location>
        <begin position="356"/>
        <end position="408"/>
    </location>
</feature>
<name>A0ABX6NMG9_9BACT</name>
<dbReference type="Gene3D" id="6.10.340.10">
    <property type="match status" value="1"/>
</dbReference>